<evidence type="ECO:0000313" key="3">
    <source>
        <dbReference type="Proteomes" id="UP000708208"/>
    </source>
</evidence>
<keyword evidence="1" id="KW-0812">Transmembrane</keyword>
<proteinExistence type="predicted"/>
<reference evidence="2" key="1">
    <citation type="submission" date="2021-06" db="EMBL/GenBank/DDBJ databases">
        <authorList>
            <person name="Hodson N. C."/>
            <person name="Mongue J. A."/>
            <person name="Jaron S. K."/>
        </authorList>
    </citation>
    <scope>NUCLEOTIDE SEQUENCE</scope>
</reference>
<evidence type="ECO:0000313" key="2">
    <source>
        <dbReference type="EMBL" id="CAG7818410.1"/>
    </source>
</evidence>
<dbReference type="AlphaFoldDB" id="A0A8J2PKQ8"/>
<keyword evidence="3" id="KW-1185">Reference proteome</keyword>
<feature type="non-terminal residue" evidence="2">
    <location>
        <position position="1"/>
    </location>
</feature>
<accession>A0A8J2PKQ8</accession>
<feature type="non-terminal residue" evidence="2">
    <location>
        <position position="136"/>
    </location>
</feature>
<dbReference type="Proteomes" id="UP000708208">
    <property type="component" value="Unassembled WGS sequence"/>
</dbReference>
<dbReference type="EMBL" id="CAJVCH010420083">
    <property type="protein sequence ID" value="CAG7818410.1"/>
    <property type="molecule type" value="Genomic_DNA"/>
</dbReference>
<name>A0A8J2PKQ8_9HEXA</name>
<keyword evidence="1" id="KW-1133">Transmembrane helix</keyword>
<dbReference type="OrthoDB" id="65434at2759"/>
<keyword evidence="1" id="KW-0472">Membrane</keyword>
<comment type="caution">
    <text evidence="2">The sequence shown here is derived from an EMBL/GenBank/DDBJ whole genome shotgun (WGS) entry which is preliminary data.</text>
</comment>
<feature type="transmembrane region" description="Helical" evidence="1">
    <location>
        <begin position="55"/>
        <end position="74"/>
    </location>
</feature>
<protein>
    <submittedName>
        <fullName evidence="2">Uncharacterized protein</fullName>
    </submittedName>
</protein>
<evidence type="ECO:0000256" key="1">
    <source>
        <dbReference type="SAM" id="Phobius"/>
    </source>
</evidence>
<sequence>EVTETECKKIKGGVRNGFVTGNHAKKGSDISKLRDDRLRKKVQEEVESCSFVDAFFTYLCYAVLVIVGYFNDFIRPRTSQERNRVGYNPLYASFESFYTRHVYRRIRDAWNIPICGVPGKYCTVKDRVSYDHGWTF</sequence>
<organism evidence="2 3">
    <name type="scientific">Allacma fusca</name>
    <dbReference type="NCBI Taxonomy" id="39272"/>
    <lineage>
        <taxon>Eukaryota</taxon>
        <taxon>Metazoa</taxon>
        <taxon>Ecdysozoa</taxon>
        <taxon>Arthropoda</taxon>
        <taxon>Hexapoda</taxon>
        <taxon>Collembola</taxon>
        <taxon>Symphypleona</taxon>
        <taxon>Sminthuridae</taxon>
        <taxon>Allacma</taxon>
    </lineage>
</organism>
<gene>
    <name evidence="2" type="ORF">AFUS01_LOCUS28916</name>
</gene>